<feature type="transmembrane region" description="Helical" evidence="1">
    <location>
        <begin position="6"/>
        <end position="25"/>
    </location>
</feature>
<dbReference type="RefSeq" id="WP_170015252.1">
    <property type="nucleotide sequence ID" value="NZ_CP012545.1"/>
</dbReference>
<comment type="caution">
    <text evidence="2">The sequence shown here is derived from an EMBL/GenBank/DDBJ whole genome shotgun (WGS) entry which is preliminary data.</text>
</comment>
<dbReference type="EMBL" id="LIWG01000001">
    <property type="protein sequence ID" value="MBE3607358.1"/>
    <property type="molecule type" value="Genomic_DNA"/>
</dbReference>
<dbReference type="Proteomes" id="UP000650616">
    <property type="component" value="Unassembled WGS sequence"/>
</dbReference>
<accession>A0AAW3ZT25</accession>
<name>A0AAW3ZT25_9BACT</name>
<dbReference type="AlphaFoldDB" id="A0AAW3ZT25"/>
<evidence type="ECO:0000313" key="2">
    <source>
        <dbReference type="EMBL" id="MBE3607358.1"/>
    </source>
</evidence>
<reference evidence="2 3" key="1">
    <citation type="submission" date="2015-08" db="EMBL/GenBank/DDBJ databases">
        <title>Comparative genomics of the Campylobacter concisus group.</title>
        <authorList>
            <person name="Yee E."/>
            <person name="Chapman M.H."/>
            <person name="Huynh S."/>
            <person name="Bono J.L."/>
            <person name="On S.L."/>
            <person name="St Leger J."/>
            <person name="Foster G."/>
            <person name="Parker C.T."/>
            <person name="Miller W.G."/>
        </authorList>
    </citation>
    <scope>NUCLEOTIDE SEQUENCE [LARGE SCALE GENOMIC DNA]</scope>
    <source>
        <strain evidence="2 3">RM9337</strain>
    </source>
</reference>
<proteinExistence type="predicted"/>
<sequence>MKKGFTAVELVFIIVVLGILSAVVLPKLFGTREDTFVARAATNISTFVSDITHCYMAQGGFENGKENIYKMTSVAFPIQIGTNNCLDVTDVTQTSITLSISEADLCGDLWRIDSLAEFKELVSKDIDGTAKEIPSIDSRILIFGTQKN</sequence>
<dbReference type="SUPFAM" id="SSF54523">
    <property type="entry name" value="Pili subunits"/>
    <property type="match status" value="1"/>
</dbReference>
<keyword evidence="1" id="KW-0812">Transmembrane</keyword>
<keyword evidence="1" id="KW-0472">Membrane</keyword>
<dbReference type="Gene3D" id="3.30.700.10">
    <property type="entry name" value="Glycoprotein, Type 4 Pilin"/>
    <property type="match status" value="1"/>
</dbReference>
<keyword evidence="1" id="KW-1133">Transmembrane helix</keyword>
<keyword evidence="3" id="KW-1185">Reference proteome</keyword>
<protein>
    <recommendedName>
        <fullName evidence="4">Type II secretion system protein</fullName>
    </recommendedName>
</protein>
<gene>
    <name evidence="2" type="ORF">CCAL9337_01220</name>
</gene>
<evidence type="ECO:0000313" key="3">
    <source>
        <dbReference type="Proteomes" id="UP000650616"/>
    </source>
</evidence>
<organism evidence="2 3">
    <name type="scientific">Campylobacter californiensis</name>
    <dbReference type="NCBI Taxonomy" id="1032243"/>
    <lineage>
        <taxon>Bacteria</taxon>
        <taxon>Pseudomonadati</taxon>
        <taxon>Campylobacterota</taxon>
        <taxon>Epsilonproteobacteria</taxon>
        <taxon>Campylobacterales</taxon>
        <taxon>Campylobacteraceae</taxon>
        <taxon>Campylobacter</taxon>
    </lineage>
</organism>
<evidence type="ECO:0008006" key="4">
    <source>
        <dbReference type="Google" id="ProtNLM"/>
    </source>
</evidence>
<dbReference type="InterPro" id="IPR045584">
    <property type="entry name" value="Pilin-like"/>
</dbReference>
<evidence type="ECO:0000256" key="1">
    <source>
        <dbReference type="SAM" id="Phobius"/>
    </source>
</evidence>